<keyword evidence="2" id="KW-0238">DNA-binding</keyword>
<dbReference type="Pfam" id="PF00196">
    <property type="entry name" value="GerE"/>
    <property type="match status" value="1"/>
</dbReference>
<dbReference type="InterPro" id="IPR011006">
    <property type="entry name" value="CheY-like_superfamily"/>
</dbReference>
<sequence>MIRIVVVDDHPMFRTGLIQAVTVDGDIAAVGEGGSAAEAVELVASLRPDVLLLDAQMSDDGLERIPEIVLAHPETRIVVVTASEDDKDIARAVEAGVYGYVFKGTTGSDMRAIVRQVNKGESVIPKDMFGRLMGMLKAKPATLGPAGDAKLSKQETQVLQYLAQGLSNREIGKCLDITERTVKFHLSNTFSKLHVRNRVEASITARRMWPELEG</sequence>
<dbReference type="GO" id="GO:0003677">
    <property type="term" value="F:DNA binding"/>
    <property type="evidence" value="ECO:0007669"/>
    <property type="project" value="UniProtKB-KW"/>
</dbReference>
<dbReference type="Pfam" id="PF00072">
    <property type="entry name" value="Response_reg"/>
    <property type="match status" value="1"/>
</dbReference>
<dbReference type="InterPro" id="IPR051015">
    <property type="entry name" value="EvgA-like"/>
</dbReference>
<dbReference type="PANTHER" id="PTHR45566">
    <property type="entry name" value="HTH-TYPE TRANSCRIPTIONAL REGULATOR YHJB-RELATED"/>
    <property type="match status" value="1"/>
</dbReference>
<dbReference type="SMART" id="SM00421">
    <property type="entry name" value="HTH_LUXR"/>
    <property type="match status" value="1"/>
</dbReference>
<feature type="modified residue" description="4-aspartylphosphate" evidence="3">
    <location>
        <position position="54"/>
    </location>
</feature>
<dbReference type="InterPro" id="IPR058245">
    <property type="entry name" value="NreC/VraR/RcsB-like_REC"/>
</dbReference>
<dbReference type="SUPFAM" id="SSF46894">
    <property type="entry name" value="C-terminal effector domain of the bipartite response regulators"/>
    <property type="match status" value="1"/>
</dbReference>
<dbReference type="PANTHER" id="PTHR45566:SF2">
    <property type="entry name" value="NARL SUBFAMILY"/>
    <property type="match status" value="1"/>
</dbReference>
<dbReference type="InterPro" id="IPR001789">
    <property type="entry name" value="Sig_transdc_resp-reg_receiver"/>
</dbReference>
<dbReference type="Proteomes" id="UP000028981">
    <property type="component" value="Unassembled WGS sequence"/>
</dbReference>
<dbReference type="SUPFAM" id="SSF52172">
    <property type="entry name" value="CheY-like"/>
    <property type="match status" value="1"/>
</dbReference>
<dbReference type="STRING" id="46914.JP75_00615"/>
<feature type="domain" description="Response regulatory" evidence="5">
    <location>
        <begin position="3"/>
        <end position="118"/>
    </location>
</feature>
<evidence type="ECO:0000313" key="6">
    <source>
        <dbReference type="EMBL" id="KFL32695.1"/>
    </source>
</evidence>
<dbReference type="RefSeq" id="WP_035077693.1">
    <property type="nucleotide sequence ID" value="NZ_JQGC01000001.1"/>
</dbReference>
<dbReference type="GO" id="GO:0000160">
    <property type="term" value="P:phosphorelay signal transduction system"/>
    <property type="evidence" value="ECO:0007669"/>
    <property type="project" value="InterPro"/>
</dbReference>
<dbReference type="EMBL" id="JQGC01000001">
    <property type="protein sequence ID" value="KFL32695.1"/>
    <property type="molecule type" value="Genomic_DNA"/>
</dbReference>
<dbReference type="InterPro" id="IPR000792">
    <property type="entry name" value="Tscrpt_reg_LuxR_C"/>
</dbReference>
<dbReference type="PROSITE" id="PS50110">
    <property type="entry name" value="RESPONSE_REGULATORY"/>
    <property type="match status" value="1"/>
</dbReference>
<dbReference type="PROSITE" id="PS00622">
    <property type="entry name" value="HTH_LUXR_1"/>
    <property type="match status" value="1"/>
</dbReference>
<evidence type="ECO:0000256" key="1">
    <source>
        <dbReference type="ARBA" id="ARBA00022553"/>
    </source>
</evidence>
<dbReference type="Gene3D" id="3.40.50.2300">
    <property type="match status" value="1"/>
</dbReference>
<keyword evidence="1 3" id="KW-0597">Phosphoprotein</keyword>
<dbReference type="PRINTS" id="PR00038">
    <property type="entry name" value="HTHLUXR"/>
</dbReference>
<comment type="caution">
    <text evidence="6">The sequence shown here is derived from an EMBL/GenBank/DDBJ whole genome shotgun (WGS) entry which is preliminary data.</text>
</comment>
<evidence type="ECO:0008006" key="8">
    <source>
        <dbReference type="Google" id="ProtNLM"/>
    </source>
</evidence>
<proteinExistence type="predicted"/>
<evidence type="ECO:0000256" key="3">
    <source>
        <dbReference type="PROSITE-ProRule" id="PRU00169"/>
    </source>
</evidence>
<evidence type="ECO:0000259" key="5">
    <source>
        <dbReference type="PROSITE" id="PS50110"/>
    </source>
</evidence>
<keyword evidence="7" id="KW-1185">Reference proteome</keyword>
<feature type="domain" description="HTH luxR-type" evidence="4">
    <location>
        <begin position="144"/>
        <end position="209"/>
    </location>
</feature>
<dbReference type="CDD" id="cd17535">
    <property type="entry name" value="REC_NarL-like"/>
    <property type="match status" value="1"/>
</dbReference>
<evidence type="ECO:0000259" key="4">
    <source>
        <dbReference type="PROSITE" id="PS50043"/>
    </source>
</evidence>
<organism evidence="6 7">
    <name type="scientific">Devosia riboflavina</name>
    <dbReference type="NCBI Taxonomy" id="46914"/>
    <lineage>
        <taxon>Bacteria</taxon>
        <taxon>Pseudomonadati</taxon>
        <taxon>Pseudomonadota</taxon>
        <taxon>Alphaproteobacteria</taxon>
        <taxon>Hyphomicrobiales</taxon>
        <taxon>Devosiaceae</taxon>
        <taxon>Devosia</taxon>
    </lineage>
</organism>
<dbReference type="CDD" id="cd06170">
    <property type="entry name" value="LuxR_C_like"/>
    <property type="match status" value="1"/>
</dbReference>
<evidence type="ECO:0000256" key="2">
    <source>
        <dbReference type="ARBA" id="ARBA00023125"/>
    </source>
</evidence>
<gene>
    <name evidence="6" type="ORF">JP75_00615</name>
</gene>
<dbReference type="InterPro" id="IPR016032">
    <property type="entry name" value="Sig_transdc_resp-reg_C-effctor"/>
</dbReference>
<dbReference type="SMART" id="SM00448">
    <property type="entry name" value="REC"/>
    <property type="match status" value="1"/>
</dbReference>
<dbReference type="OrthoDB" id="9808843at2"/>
<dbReference type="AlphaFoldDB" id="A0A087M742"/>
<name>A0A087M742_9HYPH</name>
<reference evidence="6 7" key="1">
    <citation type="submission" date="2014-08" db="EMBL/GenBank/DDBJ databases">
        <authorList>
            <person name="Hassan Y.I."/>
            <person name="Lepp D."/>
            <person name="Zhou T."/>
        </authorList>
    </citation>
    <scope>NUCLEOTIDE SEQUENCE [LARGE SCALE GENOMIC DNA]</scope>
    <source>
        <strain evidence="6 7">IFO13584</strain>
    </source>
</reference>
<dbReference type="GO" id="GO:0006355">
    <property type="term" value="P:regulation of DNA-templated transcription"/>
    <property type="evidence" value="ECO:0007669"/>
    <property type="project" value="InterPro"/>
</dbReference>
<evidence type="ECO:0000313" key="7">
    <source>
        <dbReference type="Proteomes" id="UP000028981"/>
    </source>
</evidence>
<protein>
    <recommendedName>
        <fullName evidence="8">LuxR family transcriptional regulator</fullName>
    </recommendedName>
</protein>
<accession>A0A087M742</accession>
<dbReference type="PROSITE" id="PS50043">
    <property type="entry name" value="HTH_LUXR_2"/>
    <property type="match status" value="1"/>
</dbReference>